<feature type="domain" description="G-patch" evidence="2">
    <location>
        <begin position="47"/>
        <end position="93"/>
    </location>
</feature>
<dbReference type="InterPro" id="IPR000467">
    <property type="entry name" value="G_patch_dom"/>
</dbReference>
<dbReference type="Proteomes" id="UP000007264">
    <property type="component" value="Unassembled WGS sequence"/>
</dbReference>
<evidence type="ECO:0000259" key="2">
    <source>
        <dbReference type="PROSITE" id="PS50174"/>
    </source>
</evidence>
<dbReference type="PROSITE" id="PS50174">
    <property type="entry name" value="G_PATCH"/>
    <property type="match status" value="1"/>
</dbReference>
<feature type="compositionally biased region" description="Low complexity" evidence="1">
    <location>
        <begin position="222"/>
        <end position="234"/>
    </location>
</feature>
<comment type="caution">
    <text evidence="3">The sequence shown here is derived from an EMBL/GenBank/DDBJ whole genome shotgun (WGS) entry which is preliminary data.</text>
</comment>
<feature type="region of interest" description="Disordered" evidence="1">
    <location>
        <begin position="187"/>
        <end position="372"/>
    </location>
</feature>
<reference evidence="3 4" key="1">
    <citation type="journal article" date="2012" name="Genome Biol.">
        <title>The genome of the polar eukaryotic microalga coccomyxa subellipsoidea reveals traits of cold adaptation.</title>
        <authorList>
            <person name="Blanc G."/>
            <person name="Agarkova I."/>
            <person name="Grimwood J."/>
            <person name="Kuo A."/>
            <person name="Brueggeman A."/>
            <person name="Dunigan D."/>
            <person name="Gurnon J."/>
            <person name="Ladunga I."/>
            <person name="Lindquist E."/>
            <person name="Lucas S."/>
            <person name="Pangilinan J."/>
            <person name="Proschold T."/>
            <person name="Salamov A."/>
            <person name="Schmutz J."/>
            <person name="Weeks D."/>
            <person name="Yamada T."/>
            <person name="Claverie J.M."/>
            <person name="Grigoriev I."/>
            <person name="Van Etten J."/>
            <person name="Lomsadze A."/>
            <person name="Borodovsky M."/>
        </authorList>
    </citation>
    <scope>NUCLEOTIDE SEQUENCE [LARGE SCALE GENOMIC DNA]</scope>
    <source>
        <strain evidence="3 4">C-169</strain>
    </source>
</reference>
<sequence length="372" mass="40733">MPYQREREEQQLFGLDDDYSLPINHRADNTLETSDLVMASVHTALGAENRGYQMLQRMGWGGKGLGRNEDGIAEPIKGGVEAGLRLGLGKAEEDSFYTAAENVVRKRLEVEVQAEEDEARTRRREMAVERKQRIKEDTSTAKRNLYCETCHKQYKSAAELDTHLSSYDHHHKKVSLWRLIEMKAMTAERTRSDRERKEKRRQEKEAAKLQEQIERAHQARMAAEGSAGGQAASGPPGPAWDPPPPPPEEQPPPPPPDVPPPPPLPPSEPAPAGFSGFSFSQAAPRQPLASRKDQEPVLQQQGAGAQLGSAPGVQMSVGRNEQQPMQFSMQGRGVQPGRQTGAPGRGFSLSGGARKAAVAPVAGFGLDSDDDE</sequence>
<dbReference type="SMART" id="SM00443">
    <property type="entry name" value="G_patch"/>
    <property type="match status" value="1"/>
</dbReference>
<feature type="compositionally biased region" description="Polar residues" evidence="1">
    <location>
        <begin position="317"/>
        <end position="329"/>
    </location>
</feature>
<dbReference type="eggNOG" id="KOG2184">
    <property type="taxonomic scope" value="Eukaryota"/>
</dbReference>
<dbReference type="GO" id="GO:0003676">
    <property type="term" value="F:nucleic acid binding"/>
    <property type="evidence" value="ECO:0007669"/>
    <property type="project" value="InterPro"/>
</dbReference>
<dbReference type="GeneID" id="17037603"/>
<dbReference type="OrthoDB" id="4822at2759"/>
<dbReference type="PROSITE" id="PS00028">
    <property type="entry name" value="ZINC_FINGER_C2H2_1"/>
    <property type="match status" value="1"/>
</dbReference>
<dbReference type="PANTHER" id="PTHR47251">
    <property type="entry name" value="FINGER DOMAIN PROTEIN, PUTATIVE (AFU_ORTHOLOGUE AFUA_3G04180)-RELATED"/>
    <property type="match status" value="1"/>
</dbReference>
<dbReference type="InterPro" id="IPR013087">
    <property type="entry name" value="Znf_C2H2_type"/>
</dbReference>
<feature type="compositionally biased region" description="Pro residues" evidence="1">
    <location>
        <begin position="235"/>
        <end position="269"/>
    </location>
</feature>
<protein>
    <recommendedName>
        <fullName evidence="2">G-patch domain-containing protein</fullName>
    </recommendedName>
</protein>
<gene>
    <name evidence="3" type="ORF">COCSUDRAFT_58378</name>
</gene>
<evidence type="ECO:0000313" key="4">
    <source>
        <dbReference type="Proteomes" id="UP000007264"/>
    </source>
</evidence>
<dbReference type="STRING" id="574566.I0YML2"/>
<dbReference type="KEGG" id="csl:COCSUDRAFT_58378"/>
<dbReference type="EMBL" id="AGSI01000018">
    <property type="protein sequence ID" value="EIE19631.1"/>
    <property type="molecule type" value="Genomic_DNA"/>
</dbReference>
<dbReference type="PANTHER" id="PTHR47251:SF1">
    <property type="entry name" value="FINGER DOMAIN PROTEIN, PUTATIVE (AFU_ORTHOLOGUE AFUA_3G04180)-RELATED"/>
    <property type="match status" value="1"/>
</dbReference>
<organism evidence="3 4">
    <name type="scientific">Coccomyxa subellipsoidea (strain C-169)</name>
    <name type="common">Green microalga</name>
    <dbReference type="NCBI Taxonomy" id="574566"/>
    <lineage>
        <taxon>Eukaryota</taxon>
        <taxon>Viridiplantae</taxon>
        <taxon>Chlorophyta</taxon>
        <taxon>core chlorophytes</taxon>
        <taxon>Trebouxiophyceae</taxon>
        <taxon>Trebouxiophyceae incertae sedis</taxon>
        <taxon>Coccomyxaceae</taxon>
        <taxon>Coccomyxa</taxon>
        <taxon>Coccomyxa subellipsoidea</taxon>
    </lineage>
</organism>
<evidence type="ECO:0000313" key="3">
    <source>
        <dbReference type="EMBL" id="EIE19631.1"/>
    </source>
</evidence>
<proteinExistence type="predicted"/>
<feature type="compositionally biased region" description="Basic and acidic residues" evidence="1">
    <location>
        <begin position="187"/>
        <end position="217"/>
    </location>
</feature>
<dbReference type="AlphaFoldDB" id="I0YML2"/>
<dbReference type="RefSeq" id="XP_005644175.1">
    <property type="nucleotide sequence ID" value="XM_005644118.1"/>
</dbReference>
<accession>I0YML2</accession>
<keyword evidence="4" id="KW-1185">Reference proteome</keyword>
<evidence type="ECO:0000256" key="1">
    <source>
        <dbReference type="SAM" id="MobiDB-lite"/>
    </source>
</evidence>
<name>I0YML2_COCSC</name>
<feature type="compositionally biased region" description="Low complexity" evidence="1">
    <location>
        <begin position="298"/>
        <end position="308"/>
    </location>
</feature>
<dbReference type="Pfam" id="PF01585">
    <property type="entry name" value="G-patch"/>
    <property type="match status" value="1"/>
</dbReference>